<dbReference type="eggNOG" id="arCOG00367">
    <property type="taxonomic scope" value="Archaea"/>
</dbReference>
<protein>
    <submittedName>
        <fullName evidence="2">Uncharacterized protein</fullName>
    </submittedName>
</protein>
<accession>E1RJI6</accession>
<gene>
    <name evidence="2" type="ordered locus">Mpet_2044</name>
</gene>
<dbReference type="HOGENOM" id="CLU_606378_0_0_2"/>
<name>E1RJI6_METP4</name>
<proteinExistence type="predicted"/>
<dbReference type="EMBL" id="CP002117">
    <property type="protein sequence ID" value="ADN36792.1"/>
    <property type="molecule type" value="Genomic_DNA"/>
</dbReference>
<sequence length="451" mass="53417">MGFSILVNDGKVEYICDSDGREKSISAFEDLIEFLTNYKYLSHLCCFYCSNSDFISIINHLSKKEINHLLKKHEIDYYKYKLQFYPNKQLIIRKPKNIHYFFNLHPFFREELKVAMGSSLDYDIIRKNQNDTEYYKKQAVLVKKIAEYYTDEKSNFPQFNLKVTNEPQTDNYFEIGTAFDYLLRFKIEAENENVITQPWVAYNSLYDLNSEEDLKEKERIEKRLAKVEKVYRSFLKKKIVTEKLIKCSLDLTKLDSIYRAGYTYEELDFKIDSKDIEDLDNLISGVPEGLLKDNRICILNPTFGLASYLIRGADADLYIDNTLIDIKTTKNPDFSKSHFYQLLGYVLLHNLGQKYMKNCIKPEILSFFNENFGSYDMPESTKIFLNETIERIGIYFSRSNYLYTLELKDIVNEGKFSDEVMNWFENECYEYLQAQLMNEAIDLFDLLEELE</sequence>
<keyword evidence="1" id="KW-0175">Coiled coil</keyword>
<dbReference type="KEGG" id="mpi:Mpet_2044"/>
<dbReference type="AlphaFoldDB" id="E1RJI6"/>
<organism evidence="2 3">
    <name type="scientific">Methanolacinia petrolearia (strain DSM 11571 / OCM 486 / SEBR 4847)</name>
    <name type="common">Methanoplanus petrolearius</name>
    <dbReference type="NCBI Taxonomy" id="679926"/>
    <lineage>
        <taxon>Archaea</taxon>
        <taxon>Methanobacteriati</taxon>
        <taxon>Methanobacteriota</taxon>
        <taxon>Stenosarchaea group</taxon>
        <taxon>Methanomicrobia</taxon>
        <taxon>Methanomicrobiales</taxon>
        <taxon>Methanomicrobiaceae</taxon>
        <taxon>Methanolacinia</taxon>
    </lineage>
</organism>
<reference evidence="2 3" key="1">
    <citation type="journal article" date="2010" name="Stand. Genomic Sci.">
        <title>Complete genome sequence of Methanoplanus petrolearius type strain (SEBR 4847).</title>
        <authorList>
            <person name="Brambilla E."/>
            <person name="Djao O.D."/>
            <person name="Daligault H."/>
            <person name="Lapidus A."/>
            <person name="Lucas S."/>
            <person name="Hammon N."/>
            <person name="Nolan M."/>
            <person name="Tice H."/>
            <person name="Cheng J.F."/>
            <person name="Han C."/>
            <person name="Tapia R."/>
            <person name="Goodwin L."/>
            <person name="Pitluck S."/>
            <person name="Liolios K."/>
            <person name="Ivanova N."/>
            <person name="Mavromatis K."/>
            <person name="Mikhailova N."/>
            <person name="Pati A."/>
            <person name="Chen A."/>
            <person name="Palaniappan K."/>
            <person name="Land M."/>
            <person name="Hauser L."/>
            <person name="Chang Y.J."/>
            <person name="Jeffries C.D."/>
            <person name="Rohde M."/>
            <person name="Spring S."/>
            <person name="Sikorski J."/>
            <person name="Goker M."/>
            <person name="Woyke T."/>
            <person name="Bristow J."/>
            <person name="Eisen J.A."/>
            <person name="Markowitz V."/>
            <person name="Hugenholtz P."/>
            <person name="Kyrpides N.C."/>
            <person name="Klenk H.P."/>
        </authorList>
    </citation>
    <scope>NUCLEOTIDE SEQUENCE [LARGE SCALE GENOMIC DNA]</scope>
    <source>
        <strain evidence="3">DSM 11571 / OCM 486 / SEBR 4847</strain>
    </source>
</reference>
<evidence type="ECO:0000313" key="2">
    <source>
        <dbReference type="EMBL" id="ADN36792.1"/>
    </source>
</evidence>
<dbReference type="Proteomes" id="UP000006565">
    <property type="component" value="Chromosome"/>
</dbReference>
<dbReference type="STRING" id="679926.Mpet_2044"/>
<feature type="coiled-coil region" evidence="1">
    <location>
        <begin position="210"/>
        <end position="237"/>
    </location>
</feature>
<keyword evidence="3" id="KW-1185">Reference proteome</keyword>
<dbReference type="eggNOG" id="arCOG10846">
    <property type="taxonomic scope" value="Archaea"/>
</dbReference>
<evidence type="ECO:0000256" key="1">
    <source>
        <dbReference type="SAM" id="Coils"/>
    </source>
</evidence>
<evidence type="ECO:0000313" key="3">
    <source>
        <dbReference type="Proteomes" id="UP000006565"/>
    </source>
</evidence>